<dbReference type="InterPro" id="IPR001375">
    <property type="entry name" value="Peptidase_S9_cat"/>
</dbReference>
<dbReference type="Proteomes" id="UP000823847">
    <property type="component" value="Unassembled WGS sequence"/>
</dbReference>
<reference evidence="4" key="1">
    <citation type="journal article" date="2021" name="PeerJ">
        <title>Extensive microbial diversity within the chicken gut microbiome revealed by metagenomics and culture.</title>
        <authorList>
            <person name="Gilroy R."/>
            <person name="Ravi A."/>
            <person name="Getino M."/>
            <person name="Pursley I."/>
            <person name="Horton D.L."/>
            <person name="Alikhan N.F."/>
            <person name="Baker D."/>
            <person name="Gharbi K."/>
            <person name="Hall N."/>
            <person name="Watson M."/>
            <person name="Adriaenssens E.M."/>
            <person name="Foster-Nyarko E."/>
            <person name="Jarju S."/>
            <person name="Secka A."/>
            <person name="Antonio M."/>
            <person name="Oren A."/>
            <person name="Chaudhuri R.R."/>
            <person name="La Ragione R."/>
            <person name="Hildebrand F."/>
            <person name="Pallen M.J."/>
        </authorList>
    </citation>
    <scope>NUCLEOTIDE SEQUENCE</scope>
    <source>
        <strain evidence="4">ChiHecec2B26-12326</strain>
    </source>
</reference>
<proteinExistence type="predicted"/>
<sequence length="902" mass="102678">MRPITYLALAACLWGAAPAGAQTATRGMSVEDLAAWQRISARAISDDGQWVACKMEPWEGDATVLLYAKDGEENNRFTPARSFAFSASSKYLIVERTPQKAVLDSLKLRKTQKDKMPMNTLVIYSYMGKEETIDSLKTFKLAEEADWVAYQRGRKDSTLYVRSLDGGKTFQFTGVTDFQFAKKSGMLYYTRATEGSEGKPGLYTLDPEKGTSSLIKEGKGVFKQTTFDEQGEHLAFLYCADKDSSYKALSLWLSERNAPAREIAARGNQAFPAGWVINENGKLSFSKSAARLFFGTSPEPKQKDTTRLEENRPDVQVWSWNEPVQYTVQDFNKEKDLKKSYQAVYQIKEGKLVQLADEELPDIQLGNEGDAALALLSTSRPYSLSSMWEGRTRSDYYTVSLENGERKPLAKADYGRYRLSPQGKYAYGYNDTDSCWYTFDLAAGKRYQLTTPRDFPAWDEENDVPDYPRPHGAAGWTDGDQALLLYDRYDIWQFDPTGAAAPVKLTTNGREQRIQYRLERLDKEARFIDLKQPQILCGFNEVTKGYGYYEARLSKPAAPKALLAGDYMLGNLVKAKEADRVIFTIETYERYPDIQYAALDFKRPVQLTRGGEQQKGFTWGTAELVSWLSLDGKRLEGVVYKPANFDPNKKYPMIVNFYERNAETFYKYRMPEPHRSTIDYRLYNSNGYVIFNPDIRYVDGHPGESCYNCLMPGVAMMIAKGYIDEKAIGAQGHSWGGYQVAYLATRTNLFAAIESGAPVVNMFSAYGGIRWGSGLARSFQYEHTQSRIGGTPWSAPLHYMENSPLFTMDKVTTPILIMHNDSDGHVPWYQGIEYFVAMKRLGKPCWMLNYTGEPHWPMKMPNRKDFQQRMFQFFNHYLKGEPMPRWMSEGVPAVDQPFELGY</sequence>
<dbReference type="GO" id="GO:0006508">
    <property type="term" value="P:proteolysis"/>
    <property type="evidence" value="ECO:0007669"/>
    <property type="project" value="InterPro"/>
</dbReference>
<evidence type="ECO:0000313" key="5">
    <source>
        <dbReference type="Proteomes" id="UP000823847"/>
    </source>
</evidence>
<comment type="caution">
    <text evidence="4">The sequence shown here is derived from an EMBL/GenBank/DDBJ whole genome shotgun (WGS) entry which is preliminary data.</text>
</comment>
<dbReference type="Gene3D" id="3.40.50.1820">
    <property type="entry name" value="alpha/beta hydrolase"/>
    <property type="match status" value="1"/>
</dbReference>
<accession>A0A9D1XRP2</accession>
<keyword evidence="2" id="KW-0732">Signal</keyword>
<feature type="chain" id="PRO_5038461413" evidence="2">
    <location>
        <begin position="22"/>
        <end position="902"/>
    </location>
</feature>
<feature type="signal peptide" evidence="2">
    <location>
        <begin position="1"/>
        <end position="21"/>
    </location>
</feature>
<dbReference type="SUPFAM" id="SSF53474">
    <property type="entry name" value="alpha/beta-Hydrolases"/>
    <property type="match status" value="1"/>
</dbReference>
<dbReference type="Pfam" id="PF00326">
    <property type="entry name" value="Peptidase_S9"/>
    <property type="match status" value="1"/>
</dbReference>
<organism evidence="4 5">
    <name type="scientific">Candidatus Parabacteroides intestinigallinarum</name>
    <dbReference type="NCBI Taxonomy" id="2838722"/>
    <lineage>
        <taxon>Bacteria</taxon>
        <taxon>Pseudomonadati</taxon>
        <taxon>Bacteroidota</taxon>
        <taxon>Bacteroidia</taxon>
        <taxon>Bacteroidales</taxon>
        <taxon>Tannerellaceae</taxon>
        <taxon>Parabacteroides</taxon>
    </lineage>
</organism>
<dbReference type="AlphaFoldDB" id="A0A9D1XRP2"/>
<dbReference type="SUPFAM" id="SSF82171">
    <property type="entry name" value="DPP6 N-terminal domain-like"/>
    <property type="match status" value="1"/>
</dbReference>
<dbReference type="InterPro" id="IPR029058">
    <property type="entry name" value="AB_hydrolase_fold"/>
</dbReference>
<evidence type="ECO:0000256" key="1">
    <source>
        <dbReference type="ARBA" id="ARBA00022801"/>
    </source>
</evidence>
<dbReference type="EMBL" id="DXEN01000056">
    <property type="protein sequence ID" value="HIX86431.1"/>
    <property type="molecule type" value="Genomic_DNA"/>
</dbReference>
<dbReference type="PANTHER" id="PTHR42776:SF4">
    <property type="entry name" value="ACYLAMINO-ACID-RELEASING ENZYME"/>
    <property type="match status" value="1"/>
</dbReference>
<evidence type="ECO:0000313" key="4">
    <source>
        <dbReference type="EMBL" id="HIX86431.1"/>
    </source>
</evidence>
<evidence type="ECO:0000256" key="2">
    <source>
        <dbReference type="SAM" id="SignalP"/>
    </source>
</evidence>
<evidence type="ECO:0000259" key="3">
    <source>
        <dbReference type="Pfam" id="PF00326"/>
    </source>
</evidence>
<dbReference type="PANTHER" id="PTHR42776">
    <property type="entry name" value="SERINE PEPTIDASE S9 FAMILY MEMBER"/>
    <property type="match status" value="1"/>
</dbReference>
<gene>
    <name evidence="4" type="ORF">H9848_07475</name>
</gene>
<keyword evidence="1" id="KW-0378">Hydrolase</keyword>
<protein>
    <submittedName>
        <fullName evidence="4">Prolyl oligopeptidase family serine peptidase</fullName>
    </submittedName>
</protein>
<feature type="domain" description="Peptidase S9 prolyl oligopeptidase catalytic" evidence="3">
    <location>
        <begin position="699"/>
        <end position="880"/>
    </location>
</feature>
<name>A0A9D1XRP2_9BACT</name>
<dbReference type="GO" id="GO:0004252">
    <property type="term" value="F:serine-type endopeptidase activity"/>
    <property type="evidence" value="ECO:0007669"/>
    <property type="project" value="TreeGrafter"/>
</dbReference>
<reference evidence="4" key="2">
    <citation type="submission" date="2021-04" db="EMBL/GenBank/DDBJ databases">
        <authorList>
            <person name="Gilroy R."/>
        </authorList>
    </citation>
    <scope>NUCLEOTIDE SEQUENCE</scope>
    <source>
        <strain evidence="4">ChiHecec2B26-12326</strain>
    </source>
</reference>